<evidence type="ECO:0000256" key="7">
    <source>
        <dbReference type="ARBA" id="ARBA00022837"/>
    </source>
</evidence>
<dbReference type="GO" id="GO:0004065">
    <property type="term" value="F:arylsulfatase activity"/>
    <property type="evidence" value="ECO:0007669"/>
    <property type="project" value="TreeGrafter"/>
</dbReference>
<accession>A0A0D2BMI8</accession>
<dbReference type="SUPFAM" id="SSF53649">
    <property type="entry name" value="Alkaline phosphatase-like"/>
    <property type="match status" value="1"/>
</dbReference>
<keyword evidence="4" id="KW-0963">Cytoplasm</keyword>
<organism evidence="9 10">
    <name type="scientific">Exophiala xenobiotica</name>
    <dbReference type="NCBI Taxonomy" id="348802"/>
    <lineage>
        <taxon>Eukaryota</taxon>
        <taxon>Fungi</taxon>
        <taxon>Dikarya</taxon>
        <taxon>Ascomycota</taxon>
        <taxon>Pezizomycotina</taxon>
        <taxon>Eurotiomycetes</taxon>
        <taxon>Chaetothyriomycetidae</taxon>
        <taxon>Chaetothyriales</taxon>
        <taxon>Herpotrichiellaceae</taxon>
        <taxon>Exophiala</taxon>
    </lineage>
</organism>
<dbReference type="AlphaFoldDB" id="A0A0D2BMI8"/>
<dbReference type="Gene3D" id="3.30.1120.10">
    <property type="match status" value="1"/>
</dbReference>
<gene>
    <name evidence="9" type="ORF">PV05_06160</name>
</gene>
<dbReference type="STRING" id="348802.A0A0D2BMI8"/>
<dbReference type="CDD" id="cd16025">
    <property type="entry name" value="PAS_like"/>
    <property type="match status" value="1"/>
</dbReference>
<dbReference type="InterPro" id="IPR050738">
    <property type="entry name" value="Sulfatase"/>
</dbReference>
<keyword evidence="5" id="KW-0479">Metal-binding</keyword>
<evidence type="ECO:0000259" key="8">
    <source>
        <dbReference type="Pfam" id="PF00884"/>
    </source>
</evidence>
<protein>
    <recommendedName>
        <fullName evidence="8">Sulfatase N-terminal domain-containing protein</fullName>
    </recommendedName>
</protein>
<feature type="domain" description="Sulfatase N-terminal" evidence="8">
    <location>
        <begin position="6"/>
        <end position="453"/>
    </location>
</feature>
<dbReference type="RefSeq" id="XP_013314330.1">
    <property type="nucleotide sequence ID" value="XM_013458876.1"/>
</dbReference>
<keyword evidence="7" id="KW-0106">Calcium</keyword>
<dbReference type="Proteomes" id="UP000054342">
    <property type="component" value="Unassembled WGS sequence"/>
</dbReference>
<sequence length="618" mass="69494">MSSKRPNFLVIVADDLGFSDVGCFGGEIRTPNIDRLAKNGVRHTGFHAAAACSPTRAMIMTGTDHHIAGLGNLVEFTNYTGWSDFNDDPTQKNYDAKPQRGMPGYEGYLNERVATLPEILRSEGYHTLMAGKWHLGLIPERSPHARGFIRSYALLPGSSNHFAYQPEEEIRDGLPQFLSTGVIALHMEDNAYVNTLPEDFYSSNAYGDKMLQYLSEWHTQKQTRDAETDANAPFFAYLAFSAPHWPLQAPKEFIDHYRGAYDEGPDVLRRKRLDKLVELGLIEHGVEPHPVVAPDEIQGWDEMSDFERKMSARAMEAYAGMVECLDHNIGKVIDYLSSIDELHNTFVMFMSDNGAEGAAYEAYPMVRGPLLDHIRKCYDNSLDNIGAGSSFVWYGPRWAQAATAPSRLYKLYTTEGGVRVPCVSTFPIFPGGVKHEFATVMDIAPTILDMAGVKHPAPEFQGREITPMRGTSMVPWLKNEQPSVHPPDFVQGWELCGRAAIRKANWKAVFIPKPKGPGTWQLYNLSRDPGEIHDLADLNPSKLEELLVHWDDYVRECGVIPLQPELGAYLDATEEQMPESAWLEYEFWKPGALVDREKFFQKPKRFPSRQYPNGIAAA</sequence>
<keyword evidence="6" id="KW-0378">Hydrolase</keyword>
<dbReference type="InterPro" id="IPR000917">
    <property type="entry name" value="Sulfatase_N"/>
</dbReference>
<keyword evidence="10" id="KW-1185">Reference proteome</keyword>
<evidence type="ECO:0000256" key="1">
    <source>
        <dbReference type="ARBA" id="ARBA00001913"/>
    </source>
</evidence>
<evidence type="ECO:0000256" key="3">
    <source>
        <dbReference type="ARBA" id="ARBA00008779"/>
    </source>
</evidence>
<evidence type="ECO:0000313" key="10">
    <source>
        <dbReference type="Proteomes" id="UP000054342"/>
    </source>
</evidence>
<dbReference type="EMBL" id="KN847320">
    <property type="protein sequence ID" value="KIW53746.1"/>
    <property type="molecule type" value="Genomic_DNA"/>
</dbReference>
<dbReference type="PANTHER" id="PTHR42693">
    <property type="entry name" value="ARYLSULFATASE FAMILY MEMBER"/>
    <property type="match status" value="1"/>
</dbReference>
<evidence type="ECO:0000256" key="6">
    <source>
        <dbReference type="ARBA" id="ARBA00022801"/>
    </source>
</evidence>
<dbReference type="Gene3D" id="3.40.720.10">
    <property type="entry name" value="Alkaline Phosphatase, subunit A"/>
    <property type="match status" value="1"/>
</dbReference>
<dbReference type="GeneID" id="25328068"/>
<dbReference type="HOGENOM" id="CLU_006332_11_1_1"/>
<dbReference type="PROSITE" id="PS00149">
    <property type="entry name" value="SULFATASE_2"/>
    <property type="match status" value="1"/>
</dbReference>
<comment type="similarity">
    <text evidence="3">Belongs to the sulfatase family.</text>
</comment>
<dbReference type="FunFam" id="3.40.720.10:FF:000044">
    <property type="entry name" value="Arylsulfatase"/>
    <property type="match status" value="1"/>
</dbReference>
<dbReference type="PANTHER" id="PTHR42693:SF46">
    <property type="entry name" value="PUTATIVE (AFU_ORTHOLOGUE AFUA_5G12940)-RELATED"/>
    <property type="match status" value="1"/>
</dbReference>
<evidence type="ECO:0000256" key="5">
    <source>
        <dbReference type="ARBA" id="ARBA00022723"/>
    </source>
</evidence>
<evidence type="ECO:0000256" key="2">
    <source>
        <dbReference type="ARBA" id="ARBA00004496"/>
    </source>
</evidence>
<dbReference type="Pfam" id="PF00884">
    <property type="entry name" value="Sulfatase"/>
    <property type="match status" value="1"/>
</dbReference>
<proteinExistence type="inferred from homology"/>
<dbReference type="GO" id="GO:0005737">
    <property type="term" value="C:cytoplasm"/>
    <property type="evidence" value="ECO:0007669"/>
    <property type="project" value="UniProtKB-SubCell"/>
</dbReference>
<dbReference type="GO" id="GO:0046872">
    <property type="term" value="F:metal ion binding"/>
    <property type="evidence" value="ECO:0007669"/>
    <property type="project" value="UniProtKB-KW"/>
</dbReference>
<dbReference type="InterPro" id="IPR024607">
    <property type="entry name" value="Sulfatase_CS"/>
</dbReference>
<reference evidence="9 10" key="1">
    <citation type="submission" date="2015-01" db="EMBL/GenBank/DDBJ databases">
        <title>The Genome Sequence of Exophiala xenobiotica CBS118157.</title>
        <authorList>
            <consortium name="The Broad Institute Genomics Platform"/>
            <person name="Cuomo C."/>
            <person name="de Hoog S."/>
            <person name="Gorbushina A."/>
            <person name="Stielow B."/>
            <person name="Teixiera M."/>
            <person name="Abouelleil A."/>
            <person name="Chapman S.B."/>
            <person name="Priest M."/>
            <person name="Young S.K."/>
            <person name="Wortman J."/>
            <person name="Nusbaum C."/>
            <person name="Birren B."/>
        </authorList>
    </citation>
    <scope>NUCLEOTIDE SEQUENCE [LARGE SCALE GENOMIC DNA]</scope>
    <source>
        <strain evidence="9 10">CBS 118157</strain>
    </source>
</reference>
<name>A0A0D2BMI8_9EURO</name>
<comment type="cofactor">
    <cofactor evidence="1">
        <name>Ca(2+)</name>
        <dbReference type="ChEBI" id="CHEBI:29108"/>
    </cofactor>
</comment>
<evidence type="ECO:0000256" key="4">
    <source>
        <dbReference type="ARBA" id="ARBA00022490"/>
    </source>
</evidence>
<dbReference type="InterPro" id="IPR017850">
    <property type="entry name" value="Alkaline_phosphatase_core_sf"/>
</dbReference>
<dbReference type="OrthoDB" id="103349at2759"/>
<evidence type="ECO:0000313" key="9">
    <source>
        <dbReference type="EMBL" id="KIW53746.1"/>
    </source>
</evidence>
<comment type="subcellular location">
    <subcellularLocation>
        <location evidence="2">Cytoplasm</location>
    </subcellularLocation>
</comment>